<dbReference type="InterPro" id="IPR012156">
    <property type="entry name" value="Cold_shock_CspA"/>
</dbReference>
<gene>
    <name evidence="4" type="ORF">FC75_GL000304</name>
</gene>
<evidence type="ECO:0000256" key="1">
    <source>
        <dbReference type="ARBA" id="ARBA00004496"/>
    </source>
</evidence>
<comment type="subcellular location">
    <subcellularLocation>
        <location evidence="1">Cytoplasm</location>
    </subcellularLocation>
</comment>
<organism evidence="4 5">
    <name type="scientific">Lacticaseibacillus camelliae DSM 22697 = JCM 13995</name>
    <dbReference type="NCBI Taxonomy" id="1423730"/>
    <lineage>
        <taxon>Bacteria</taxon>
        <taxon>Bacillati</taxon>
        <taxon>Bacillota</taxon>
        <taxon>Bacilli</taxon>
        <taxon>Lactobacillales</taxon>
        <taxon>Lactobacillaceae</taxon>
        <taxon>Lacticaseibacillus</taxon>
    </lineage>
</organism>
<dbReference type="Proteomes" id="UP000050865">
    <property type="component" value="Unassembled WGS sequence"/>
</dbReference>
<dbReference type="PIRSF" id="PIRSF002599">
    <property type="entry name" value="Cold_shock_A"/>
    <property type="match status" value="1"/>
</dbReference>
<protein>
    <recommendedName>
        <fullName evidence="3">CSD domain-containing protein</fullName>
    </recommendedName>
</protein>
<dbReference type="PATRIC" id="fig|1423730.4.peg.320"/>
<dbReference type="InterPro" id="IPR050181">
    <property type="entry name" value="Cold_shock_domain"/>
</dbReference>
<dbReference type="Gene3D" id="6.20.370.130">
    <property type="match status" value="1"/>
</dbReference>
<comment type="caution">
    <text evidence="4">The sequence shown here is derived from an EMBL/GenBank/DDBJ whole genome shotgun (WGS) entry which is preliminary data.</text>
</comment>
<dbReference type="OrthoDB" id="9805039at2"/>
<dbReference type="PANTHER" id="PTHR11544">
    <property type="entry name" value="COLD SHOCK DOMAIN CONTAINING PROTEINS"/>
    <property type="match status" value="1"/>
</dbReference>
<dbReference type="InterPro" id="IPR002059">
    <property type="entry name" value="CSP_DNA-bd"/>
</dbReference>
<evidence type="ECO:0000256" key="2">
    <source>
        <dbReference type="ARBA" id="ARBA00022490"/>
    </source>
</evidence>
<accession>A0A0R2FDG8</accession>
<dbReference type="AlphaFoldDB" id="A0A0R2FDG8"/>
<evidence type="ECO:0000259" key="3">
    <source>
        <dbReference type="PROSITE" id="PS51857"/>
    </source>
</evidence>
<dbReference type="InterPro" id="IPR012340">
    <property type="entry name" value="NA-bd_OB-fold"/>
</dbReference>
<dbReference type="Pfam" id="PF00313">
    <property type="entry name" value="CSD"/>
    <property type="match status" value="1"/>
</dbReference>
<dbReference type="GO" id="GO:0005737">
    <property type="term" value="C:cytoplasm"/>
    <property type="evidence" value="ECO:0007669"/>
    <property type="project" value="UniProtKB-SubCell"/>
</dbReference>
<feature type="domain" description="CSD" evidence="3">
    <location>
        <begin position="1"/>
        <end position="67"/>
    </location>
</feature>
<dbReference type="PRINTS" id="PR00050">
    <property type="entry name" value="COLDSHOCK"/>
</dbReference>
<dbReference type="SUPFAM" id="SSF50249">
    <property type="entry name" value="Nucleic acid-binding proteins"/>
    <property type="match status" value="1"/>
</dbReference>
<dbReference type="GO" id="GO:0003676">
    <property type="term" value="F:nucleic acid binding"/>
    <property type="evidence" value="ECO:0007669"/>
    <property type="project" value="InterPro"/>
</dbReference>
<name>A0A0R2FDG8_9LACO</name>
<dbReference type="RefSeq" id="WP_054663572.1">
    <property type="nucleotide sequence ID" value="NZ_AYZJ01000009.1"/>
</dbReference>
<keyword evidence="2" id="KW-0963">Cytoplasm</keyword>
<reference evidence="4 5" key="1">
    <citation type="journal article" date="2015" name="Genome Announc.">
        <title>Expanding the biotechnology potential of lactobacilli through comparative genomics of 213 strains and associated genera.</title>
        <authorList>
            <person name="Sun Z."/>
            <person name="Harris H.M."/>
            <person name="McCann A."/>
            <person name="Guo C."/>
            <person name="Argimon S."/>
            <person name="Zhang W."/>
            <person name="Yang X."/>
            <person name="Jeffery I.B."/>
            <person name="Cooney J.C."/>
            <person name="Kagawa T.F."/>
            <person name="Liu W."/>
            <person name="Song Y."/>
            <person name="Salvetti E."/>
            <person name="Wrobel A."/>
            <person name="Rasinkangas P."/>
            <person name="Parkhill J."/>
            <person name="Rea M.C."/>
            <person name="O'Sullivan O."/>
            <person name="Ritari J."/>
            <person name="Douillard F.P."/>
            <person name="Paul Ross R."/>
            <person name="Yang R."/>
            <person name="Briner A.E."/>
            <person name="Felis G.E."/>
            <person name="de Vos W.M."/>
            <person name="Barrangou R."/>
            <person name="Klaenhammer T.R."/>
            <person name="Caufield P.W."/>
            <person name="Cui Y."/>
            <person name="Zhang H."/>
            <person name="O'Toole P.W."/>
        </authorList>
    </citation>
    <scope>NUCLEOTIDE SEQUENCE [LARGE SCALE GENOMIC DNA]</scope>
    <source>
        <strain evidence="4 5">DSM 22697</strain>
    </source>
</reference>
<dbReference type="InterPro" id="IPR011129">
    <property type="entry name" value="CSD"/>
</dbReference>
<evidence type="ECO:0000313" key="4">
    <source>
        <dbReference type="EMBL" id="KRN25574.1"/>
    </source>
</evidence>
<sequence length="75" mass="8214">MEGRVRLFNEKQGYGFIEPDDPDLPKDVYVHFSAIIGGGFKSLKAGQKVKFVIIQGAKGPQAANVEIIEDSTYGK</sequence>
<proteinExistence type="predicted"/>
<dbReference type="EMBL" id="AYZJ01000009">
    <property type="protein sequence ID" value="KRN25574.1"/>
    <property type="molecule type" value="Genomic_DNA"/>
</dbReference>
<dbReference type="Gene3D" id="2.40.50.140">
    <property type="entry name" value="Nucleic acid-binding proteins"/>
    <property type="match status" value="1"/>
</dbReference>
<evidence type="ECO:0000313" key="5">
    <source>
        <dbReference type="Proteomes" id="UP000050865"/>
    </source>
</evidence>
<keyword evidence="5" id="KW-1185">Reference proteome</keyword>
<dbReference type="STRING" id="1423730.FC75_GL000304"/>
<dbReference type="PROSITE" id="PS51857">
    <property type="entry name" value="CSD_2"/>
    <property type="match status" value="1"/>
</dbReference>
<dbReference type="SMART" id="SM00357">
    <property type="entry name" value="CSP"/>
    <property type="match status" value="1"/>
</dbReference>